<feature type="chain" id="PRO_5019774352" evidence="1">
    <location>
        <begin position="21"/>
        <end position="115"/>
    </location>
</feature>
<organism evidence="2">
    <name type="scientific">Phidippus regius</name>
    <dbReference type="NCBI Taxonomy" id="1905328"/>
    <lineage>
        <taxon>Eukaryota</taxon>
        <taxon>Metazoa</taxon>
        <taxon>Ecdysozoa</taxon>
        <taxon>Arthropoda</taxon>
        <taxon>Chelicerata</taxon>
        <taxon>Arachnida</taxon>
        <taxon>Araneae</taxon>
        <taxon>Araneomorphae</taxon>
        <taxon>Entelegynae</taxon>
        <taxon>Dionycha</taxon>
        <taxon>Salticidae</taxon>
        <taxon>Salticinae</taxon>
        <taxon>Salticoida</taxon>
        <taxon>Dendryphantini</taxon>
        <taxon>Phidippus</taxon>
    </lineage>
</organism>
<accession>A0A482Z541</accession>
<evidence type="ECO:0000313" key="2">
    <source>
        <dbReference type="EMBL" id="SMD29063.1"/>
    </source>
</evidence>
<proteinExistence type="predicted"/>
<keyword evidence="1" id="KW-0732">Signal</keyword>
<dbReference type="AlphaFoldDB" id="A0A482Z541"/>
<dbReference type="EMBL" id="HAGL01000036">
    <property type="protein sequence ID" value="SMD29063.1"/>
    <property type="molecule type" value="Transcribed_RNA"/>
</dbReference>
<evidence type="ECO:0000256" key="1">
    <source>
        <dbReference type="SAM" id="SignalP"/>
    </source>
</evidence>
<reference evidence="2" key="2">
    <citation type="submission" date="2019-03" db="EMBL/GenBank/DDBJ databases">
        <title>Unravelling the molecular evolution of spider venoms.</title>
        <authorList>
            <person name="Pineda S."/>
        </authorList>
    </citation>
    <scope>NUCLEOTIDE SEQUENCE</scope>
</reference>
<sequence>MLRIFFTFLLLSIVVISTTCLEFKYCPKPVDDGECPLAKRVNECCSNDNCRFGQICCSEPCGNVCRVKVDSPEGKEAAEDKDCKLGEVSKKWYQKIFGRAEEFGGAEFDDFARNE</sequence>
<reference evidence="2" key="1">
    <citation type="submission" date="2017-03" db="EMBL/GenBank/DDBJ databases">
        <authorList>
            <person name="Braembl D."/>
        </authorList>
    </citation>
    <scope>NUCLEOTIDE SEQUENCE</scope>
</reference>
<protein>
    <submittedName>
        <fullName evidence="2">U10-Saltitoxin-Pre1b_1</fullName>
    </submittedName>
</protein>
<name>A0A482Z541_9ARAC</name>
<feature type="signal peptide" evidence="1">
    <location>
        <begin position="1"/>
        <end position="20"/>
    </location>
</feature>